<accession>A0AAU9IV16</accession>
<sequence length="107" mass="11877">MIKIRDKTFALFKGSDTVSVVIQTVSDIDEIEIKESFKSCFKILACLIKERTILSSLDLLDTDLWVISAFNNLKNHVLNIGTPSIKAILSGIDLATLVLRSALAYTF</sequence>
<reference evidence="1" key="1">
    <citation type="submission" date="2021-09" db="EMBL/GenBank/DDBJ databases">
        <authorList>
            <consortium name="AG Swart"/>
            <person name="Singh M."/>
            <person name="Singh A."/>
            <person name="Seah K."/>
            <person name="Emmerich C."/>
        </authorList>
    </citation>
    <scope>NUCLEOTIDE SEQUENCE</scope>
    <source>
        <strain evidence="1">ATCC30299</strain>
    </source>
</reference>
<dbReference type="AlphaFoldDB" id="A0AAU9IV16"/>
<proteinExistence type="predicted"/>
<keyword evidence="2" id="KW-1185">Reference proteome</keyword>
<name>A0AAU9IV16_9CILI</name>
<protein>
    <submittedName>
        <fullName evidence="1">Uncharacterized protein</fullName>
    </submittedName>
</protein>
<gene>
    <name evidence="1" type="ORF">BSTOLATCC_MIC20838</name>
</gene>
<organism evidence="1 2">
    <name type="scientific">Blepharisma stoltei</name>
    <dbReference type="NCBI Taxonomy" id="1481888"/>
    <lineage>
        <taxon>Eukaryota</taxon>
        <taxon>Sar</taxon>
        <taxon>Alveolata</taxon>
        <taxon>Ciliophora</taxon>
        <taxon>Postciliodesmatophora</taxon>
        <taxon>Heterotrichea</taxon>
        <taxon>Heterotrichida</taxon>
        <taxon>Blepharismidae</taxon>
        <taxon>Blepharisma</taxon>
    </lineage>
</organism>
<dbReference type="EMBL" id="CAJZBQ010000020">
    <property type="protein sequence ID" value="CAG9318364.1"/>
    <property type="molecule type" value="Genomic_DNA"/>
</dbReference>
<comment type="caution">
    <text evidence="1">The sequence shown here is derived from an EMBL/GenBank/DDBJ whole genome shotgun (WGS) entry which is preliminary data.</text>
</comment>
<evidence type="ECO:0000313" key="2">
    <source>
        <dbReference type="Proteomes" id="UP001162131"/>
    </source>
</evidence>
<dbReference type="Proteomes" id="UP001162131">
    <property type="component" value="Unassembled WGS sequence"/>
</dbReference>
<evidence type="ECO:0000313" key="1">
    <source>
        <dbReference type="EMBL" id="CAG9318364.1"/>
    </source>
</evidence>